<comment type="similarity">
    <text evidence="1">Belongs to the leucine-binding protein family.</text>
</comment>
<gene>
    <name evidence="7" type="ORF">Ga0061063_2188</name>
</gene>
<name>A0A0K6H1S4_9NEIS</name>
<dbReference type="AlphaFoldDB" id="A0A0K6H1S4"/>
<dbReference type="CDD" id="cd06342">
    <property type="entry name" value="PBP1_ABC_LIVBP-like"/>
    <property type="match status" value="1"/>
</dbReference>
<dbReference type="InterPro" id="IPR000709">
    <property type="entry name" value="Leu_Ile_Val-bd"/>
</dbReference>
<evidence type="ECO:0000256" key="2">
    <source>
        <dbReference type="ARBA" id="ARBA00022448"/>
    </source>
</evidence>
<evidence type="ECO:0000256" key="5">
    <source>
        <dbReference type="SAM" id="SignalP"/>
    </source>
</evidence>
<dbReference type="PANTHER" id="PTHR47151:SF2">
    <property type="entry name" value="AMINO ACID BINDING PROTEIN"/>
    <property type="match status" value="1"/>
</dbReference>
<feature type="domain" description="Leucine-binding protein" evidence="6">
    <location>
        <begin position="45"/>
        <end position="385"/>
    </location>
</feature>
<evidence type="ECO:0000256" key="3">
    <source>
        <dbReference type="ARBA" id="ARBA00022729"/>
    </source>
</evidence>
<evidence type="ECO:0000256" key="4">
    <source>
        <dbReference type="ARBA" id="ARBA00022970"/>
    </source>
</evidence>
<keyword evidence="8" id="KW-1185">Reference proteome</keyword>
<feature type="signal peptide" evidence="5">
    <location>
        <begin position="1"/>
        <end position="17"/>
    </location>
</feature>
<dbReference type="SUPFAM" id="SSF53822">
    <property type="entry name" value="Periplasmic binding protein-like I"/>
    <property type="match status" value="1"/>
</dbReference>
<evidence type="ECO:0000256" key="1">
    <source>
        <dbReference type="ARBA" id="ARBA00010062"/>
    </source>
</evidence>
<protein>
    <submittedName>
        <fullName evidence="7">Amino acid/amide ABC transporter substrate-binding protein, HAAT family (TC 3.A.1.4.-)</fullName>
    </submittedName>
</protein>
<dbReference type="PROSITE" id="PS51257">
    <property type="entry name" value="PROKAR_LIPOPROTEIN"/>
    <property type="match status" value="1"/>
</dbReference>
<organism evidence="7 8">
    <name type="scientific">Gulbenkiania indica</name>
    <dbReference type="NCBI Taxonomy" id="375574"/>
    <lineage>
        <taxon>Bacteria</taxon>
        <taxon>Pseudomonadati</taxon>
        <taxon>Pseudomonadota</taxon>
        <taxon>Betaproteobacteria</taxon>
        <taxon>Neisseriales</taxon>
        <taxon>Chromobacteriaceae</taxon>
        <taxon>Gulbenkiania</taxon>
    </lineage>
</organism>
<dbReference type="PANTHER" id="PTHR47151">
    <property type="entry name" value="LEU/ILE/VAL-BINDING ABC TRANSPORTER SUBUNIT"/>
    <property type="match status" value="1"/>
</dbReference>
<dbReference type="Proteomes" id="UP000243535">
    <property type="component" value="Unassembled WGS sequence"/>
</dbReference>
<dbReference type="InterPro" id="IPR028082">
    <property type="entry name" value="Peripla_BP_I"/>
</dbReference>
<keyword evidence="3 5" id="KW-0732">Signal</keyword>
<dbReference type="OrthoDB" id="9783240at2"/>
<dbReference type="STRING" id="375574.GCA_001418035_01976"/>
<dbReference type="Pfam" id="PF13458">
    <property type="entry name" value="Peripla_BP_6"/>
    <property type="match status" value="1"/>
</dbReference>
<dbReference type="GO" id="GO:0006865">
    <property type="term" value="P:amino acid transport"/>
    <property type="evidence" value="ECO:0007669"/>
    <property type="project" value="UniProtKB-KW"/>
</dbReference>
<feature type="chain" id="PRO_5005503935" evidence="5">
    <location>
        <begin position="18"/>
        <end position="402"/>
    </location>
</feature>
<dbReference type="Gene3D" id="3.40.50.2300">
    <property type="match status" value="2"/>
</dbReference>
<reference evidence="8" key="1">
    <citation type="submission" date="2015-08" db="EMBL/GenBank/DDBJ databases">
        <authorList>
            <person name="Varghese N."/>
        </authorList>
    </citation>
    <scope>NUCLEOTIDE SEQUENCE [LARGE SCALE GENOMIC DNA]</scope>
    <source>
        <strain evidence="8">DSM 17901</strain>
    </source>
</reference>
<accession>A0A0K6H1S4</accession>
<dbReference type="RefSeq" id="WP_055434145.1">
    <property type="nucleotide sequence ID" value="NZ_CYHA01000004.1"/>
</dbReference>
<keyword evidence="2" id="KW-0813">Transport</keyword>
<evidence type="ECO:0000259" key="6">
    <source>
        <dbReference type="Pfam" id="PF13458"/>
    </source>
</evidence>
<evidence type="ECO:0000313" key="8">
    <source>
        <dbReference type="Proteomes" id="UP000243535"/>
    </source>
</evidence>
<evidence type="ECO:0000313" key="7">
    <source>
        <dbReference type="EMBL" id="CUA84776.1"/>
    </source>
</evidence>
<sequence length="402" mass="41962">MFIYRTTLIAAAVAALAACSQQSDKPEAAASEPTAAAASGGELVVKIGSANPLTGPFAHWGRDSDNGVKLAAEEANAEKIQLDGKTARFEVVSEDDQADPKVATQVAQRFVDGQVAGVIGHLTSGASIPASRIYSEAGIPMVAASVTSPKFTQQGYKNTFRIIANDLQQGQALAKFAVGNLKVKRIAIIDDRTTYGQGLADDFAKAVETAGGTVVKREYTSNSATDFMAILTSIKGEKPELIFYGGMDAQAGPMVKQMKKIGLTVPFMGADGVNTAEFVKLGGKDAEGTYASSAGASKAAMPGFASFNDKFKKAFNADIQAYAPYTYDATRVLIDAMKRAGSATPAKYLPELAKTQFEGVTGPIAFDEKGDIKNGSVTLYQLKNGQWAEVGAPAPAAASAAQ</sequence>
<dbReference type="PRINTS" id="PR00337">
    <property type="entry name" value="LEUILEVALBP"/>
</dbReference>
<keyword evidence="4" id="KW-0029">Amino-acid transport</keyword>
<dbReference type="EMBL" id="CYHA01000004">
    <property type="protein sequence ID" value="CUA84776.1"/>
    <property type="molecule type" value="Genomic_DNA"/>
</dbReference>
<dbReference type="InterPro" id="IPR028081">
    <property type="entry name" value="Leu-bd"/>
</dbReference>
<proteinExistence type="inferred from homology"/>